<dbReference type="EMBL" id="AM422018">
    <property type="protein sequence ID" value="CAM12153.1"/>
    <property type="molecule type" value="Genomic_DNA"/>
</dbReference>
<dbReference type="GO" id="GO:0004371">
    <property type="term" value="F:glycerone kinase activity"/>
    <property type="evidence" value="ECO:0007669"/>
    <property type="project" value="InterPro"/>
</dbReference>
<organism evidence="2 3">
    <name type="scientific">Phytoplasma australiense</name>
    <dbReference type="NCBI Taxonomy" id="59748"/>
    <lineage>
        <taxon>Bacteria</taxon>
        <taxon>Bacillati</taxon>
        <taxon>Mycoplasmatota</taxon>
        <taxon>Mollicutes</taxon>
        <taxon>Acholeplasmatales</taxon>
        <taxon>Acholeplasmataceae</taxon>
        <taxon>Candidatus Phytoplasma</taxon>
        <taxon>16SrXII (Stolbur group)</taxon>
    </lineage>
</organism>
<sequence>MMKEKKMKKNKTITNIDGILFQKMIINGAVNLHNNYHKIDNLNVFPVPDRDTGTNMKITMMSGVEAIKNLKNDSIVEVSQILSKALLLGAKGNSGVILSQFFAGMGETFAKLQKNSIHLEEFMQSLENGYKKAYQAIIKPTEGTILTVFRLAVEKTSEQKNKFTSIIDLIELFLNNAKEALKQTTNLLAVLKKAGVVDSGGAGFVEILKGWLHFFKENQMIELKDTSIKTETAHHIHHLGEVDIKYIYCTEYVFELKNNDCDTEELGAYFETKGDSLVLVKDEEILKIHIHTNCPGTILEKLLNYGNLKISKIDNMKEQHQKIIDEKPTSEKKQHSLIVFVKDAKMEKLLSDFEINYIIPQKDFTKEALLKVINQIDSPYIFIFPNNLETLNELKKNTILSQKDQKIIIAPSKNIAQTYSALLAFDPSLDWDQNQEMIENTIKNIQIGEIIAADKMNEKLAINKEIDIAKESYLSIYEGEVVAAKPNKYEAINTLLKKMIKPCQSFLTIFYNSSVTNTHELAEIEKYLKKNYDHLELEILANEGVEAAYILSLE</sequence>
<dbReference type="PROSITE" id="PS51480">
    <property type="entry name" value="DHAL"/>
    <property type="match status" value="1"/>
</dbReference>
<dbReference type="eggNOG" id="COG1461">
    <property type="taxonomic scope" value="Bacteria"/>
</dbReference>
<dbReference type="PANTHER" id="PTHR33434:SF4">
    <property type="entry name" value="PHOSPHATASE PROTEIN"/>
    <property type="match status" value="1"/>
</dbReference>
<dbReference type="Pfam" id="PF13684">
    <property type="entry name" value="FakA-like_C"/>
    <property type="match status" value="1"/>
</dbReference>
<protein>
    <submittedName>
        <fullName evidence="2">Putative kinase related to dihydroxyacetone kinase</fullName>
    </submittedName>
</protein>
<dbReference type="Proteomes" id="UP000008323">
    <property type="component" value="Chromosome"/>
</dbReference>
<dbReference type="KEGG" id="pal:PA0819"/>
<gene>
    <name evidence="2" type="ordered locus">PA0819</name>
</gene>
<dbReference type="NCBIfam" id="TIGR03599">
    <property type="entry name" value="YloV"/>
    <property type="match status" value="1"/>
</dbReference>
<dbReference type="InterPro" id="IPR033470">
    <property type="entry name" value="FakA-like_C"/>
</dbReference>
<dbReference type="PANTHER" id="PTHR33434">
    <property type="entry name" value="DEGV DOMAIN-CONTAINING PROTEIN DR_1986-RELATED"/>
    <property type="match status" value="1"/>
</dbReference>
<feature type="domain" description="DhaL" evidence="1">
    <location>
        <begin position="19"/>
        <end position="213"/>
    </location>
</feature>
<dbReference type="InterPro" id="IPR004007">
    <property type="entry name" value="DhaL_dom"/>
</dbReference>
<dbReference type="InterPro" id="IPR019986">
    <property type="entry name" value="YloV-like"/>
</dbReference>
<accession>B1VB30</accession>
<dbReference type="GO" id="GO:0006071">
    <property type="term" value="P:glycerol metabolic process"/>
    <property type="evidence" value="ECO:0007669"/>
    <property type="project" value="InterPro"/>
</dbReference>
<dbReference type="Gene3D" id="1.25.40.340">
    <property type="match status" value="1"/>
</dbReference>
<dbReference type="InterPro" id="IPR036117">
    <property type="entry name" value="DhaL_dom_sf"/>
</dbReference>
<dbReference type="InterPro" id="IPR050270">
    <property type="entry name" value="DegV_domain_contain"/>
</dbReference>
<dbReference type="InterPro" id="IPR048394">
    <property type="entry name" value="FakA-like_M"/>
</dbReference>
<dbReference type="SUPFAM" id="SSF101473">
    <property type="entry name" value="DhaL-like"/>
    <property type="match status" value="1"/>
</dbReference>
<keyword evidence="2" id="KW-0808">Transferase</keyword>
<proteinExistence type="predicted"/>
<evidence type="ECO:0000313" key="2">
    <source>
        <dbReference type="EMBL" id="CAM12153.1"/>
    </source>
</evidence>
<dbReference type="SMART" id="SM01120">
    <property type="entry name" value="Dak2"/>
    <property type="match status" value="1"/>
</dbReference>
<reference evidence="2 3" key="1">
    <citation type="journal article" date="2008" name="J. Bacteriol.">
        <title>Comparative genome analysis of 'Candidatus Phytoplasma australiense' (subgroup tuf-Australia I; rp-A) and 'Ca. Phytoplasma asteris' strains OY-M and AY-WB.</title>
        <authorList>
            <person name="Tran-Nguyen L.T."/>
            <person name="Kube M."/>
            <person name="Schneider B."/>
            <person name="Reinhardt R."/>
            <person name="Gibb K.S."/>
        </authorList>
    </citation>
    <scope>NUCLEOTIDE SEQUENCE [LARGE SCALE GENOMIC DNA]</scope>
</reference>
<evidence type="ECO:0000313" key="3">
    <source>
        <dbReference type="Proteomes" id="UP000008323"/>
    </source>
</evidence>
<dbReference type="SMART" id="SM01121">
    <property type="entry name" value="Dak1_2"/>
    <property type="match status" value="1"/>
</dbReference>
<dbReference type="STRING" id="59748.PA0819"/>
<dbReference type="AlphaFoldDB" id="B1VB30"/>
<evidence type="ECO:0000259" key="1">
    <source>
        <dbReference type="PROSITE" id="PS51480"/>
    </source>
</evidence>
<name>B1VB30_PHYAS</name>
<keyword evidence="2" id="KW-0418">Kinase</keyword>
<dbReference type="Pfam" id="PF21645">
    <property type="entry name" value="FakA-like_M"/>
    <property type="match status" value="1"/>
</dbReference>
<dbReference type="Pfam" id="PF02734">
    <property type="entry name" value="Dak2"/>
    <property type="match status" value="1"/>
</dbReference>